<comment type="caution">
    <text evidence="2">The sequence shown here is derived from an EMBL/GenBank/DDBJ whole genome shotgun (WGS) entry which is preliminary data.</text>
</comment>
<name>A0A9J5X0F8_SOLCO</name>
<dbReference type="Proteomes" id="UP000824120">
    <property type="component" value="Chromosome 10"/>
</dbReference>
<evidence type="ECO:0000313" key="3">
    <source>
        <dbReference type="Proteomes" id="UP000824120"/>
    </source>
</evidence>
<dbReference type="AlphaFoldDB" id="A0A9J5X0F8"/>
<feature type="region of interest" description="Disordered" evidence="1">
    <location>
        <begin position="58"/>
        <end position="152"/>
    </location>
</feature>
<evidence type="ECO:0000313" key="2">
    <source>
        <dbReference type="EMBL" id="KAG5581673.1"/>
    </source>
</evidence>
<dbReference type="OrthoDB" id="10531726at2759"/>
<organism evidence="2 3">
    <name type="scientific">Solanum commersonii</name>
    <name type="common">Commerson's wild potato</name>
    <name type="synonym">Commerson's nightshade</name>
    <dbReference type="NCBI Taxonomy" id="4109"/>
    <lineage>
        <taxon>Eukaryota</taxon>
        <taxon>Viridiplantae</taxon>
        <taxon>Streptophyta</taxon>
        <taxon>Embryophyta</taxon>
        <taxon>Tracheophyta</taxon>
        <taxon>Spermatophyta</taxon>
        <taxon>Magnoliopsida</taxon>
        <taxon>eudicotyledons</taxon>
        <taxon>Gunneridae</taxon>
        <taxon>Pentapetalae</taxon>
        <taxon>asterids</taxon>
        <taxon>lamiids</taxon>
        <taxon>Solanales</taxon>
        <taxon>Solanaceae</taxon>
        <taxon>Solanoideae</taxon>
        <taxon>Solaneae</taxon>
        <taxon>Solanum</taxon>
    </lineage>
</organism>
<keyword evidence="3" id="KW-1185">Reference proteome</keyword>
<accession>A0A9J5X0F8</accession>
<proteinExistence type="predicted"/>
<sequence>MQNPKNRIIAKALVFLSSKKAISLKKSVKLPSSLTKLCQGIKKLEITNQKKRLLDYSAKSKDTKLNRRDTHKDKSKTLAESLKLENQGKPDLQNKNVDLVGNDLPQSQLPSGEDHNSAEFTSEGAGHHHSKGVDSDDKENVSVPDENRSETHCNTYKAATPSRMLSRGRRPLIIPKEPHFHSTHRPNSCTRNLVEQMPV</sequence>
<protein>
    <submittedName>
        <fullName evidence="2">Uncharacterized protein</fullName>
    </submittedName>
</protein>
<feature type="compositionally biased region" description="Basic and acidic residues" evidence="1">
    <location>
        <begin position="131"/>
        <end position="151"/>
    </location>
</feature>
<dbReference type="PANTHER" id="PTHR37241">
    <property type="entry name" value="NEUROFILAMENT HEAVY PROTEIN"/>
    <property type="match status" value="1"/>
</dbReference>
<dbReference type="EMBL" id="JACXVP010000010">
    <property type="protein sequence ID" value="KAG5581673.1"/>
    <property type="molecule type" value="Genomic_DNA"/>
</dbReference>
<dbReference type="PANTHER" id="PTHR37241:SF1">
    <property type="entry name" value="NEUROFILAMENT HEAVY PROTEIN"/>
    <property type="match status" value="1"/>
</dbReference>
<evidence type="ECO:0000256" key="1">
    <source>
        <dbReference type="SAM" id="MobiDB-lite"/>
    </source>
</evidence>
<feature type="compositionally biased region" description="Basic and acidic residues" evidence="1">
    <location>
        <begin position="58"/>
        <end position="88"/>
    </location>
</feature>
<reference evidence="2 3" key="1">
    <citation type="submission" date="2020-09" db="EMBL/GenBank/DDBJ databases">
        <title>De no assembly of potato wild relative species, Solanum commersonii.</title>
        <authorList>
            <person name="Cho K."/>
        </authorList>
    </citation>
    <scope>NUCLEOTIDE SEQUENCE [LARGE SCALE GENOMIC DNA]</scope>
    <source>
        <strain evidence="2">LZ3.2</strain>
        <tissue evidence="2">Leaf</tissue>
    </source>
</reference>
<gene>
    <name evidence="2" type="ORF">H5410_052300</name>
</gene>